<proteinExistence type="inferred from homology"/>
<evidence type="ECO:0000256" key="6">
    <source>
        <dbReference type="ARBA" id="ARBA00034777"/>
    </source>
</evidence>
<dbReference type="GO" id="GO:0097546">
    <property type="term" value="C:ciliary base"/>
    <property type="evidence" value="ECO:0000318"/>
    <property type="project" value="GO_Central"/>
</dbReference>
<evidence type="ECO:0000256" key="3">
    <source>
        <dbReference type="ARBA" id="ARBA00022490"/>
    </source>
</evidence>
<dbReference type="Proteomes" id="UP000001514">
    <property type="component" value="Unassembled WGS sequence"/>
</dbReference>
<dbReference type="EMBL" id="GL377566">
    <property type="protein sequence ID" value="EFJ36665.1"/>
    <property type="molecule type" value="Genomic_DNA"/>
</dbReference>
<keyword evidence="3" id="KW-0963">Cytoplasm</keyword>
<evidence type="ECO:0000313" key="9">
    <source>
        <dbReference type="Proteomes" id="UP000001514"/>
    </source>
</evidence>
<dbReference type="OMA" id="ITTSHEY"/>
<protein>
    <submittedName>
        <fullName evidence="8">Uncharacterized protein</fullName>
    </submittedName>
</protein>
<dbReference type="PANTHER" id="PTHR33865:SF3">
    <property type="entry name" value="PROTEIN FAM183B"/>
    <property type="match status" value="1"/>
</dbReference>
<evidence type="ECO:0000313" key="8">
    <source>
        <dbReference type="EMBL" id="EFJ36665.1"/>
    </source>
</evidence>
<evidence type="ECO:0000256" key="5">
    <source>
        <dbReference type="ARBA" id="ARBA00023273"/>
    </source>
</evidence>
<dbReference type="InterPro" id="IPR029214">
    <property type="entry name" value="CFAP144"/>
</dbReference>
<evidence type="ECO:0000256" key="7">
    <source>
        <dbReference type="SAM" id="MobiDB-lite"/>
    </source>
</evidence>
<evidence type="ECO:0000256" key="2">
    <source>
        <dbReference type="ARBA" id="ARBA00004245"/>
    </source>
</evidence>
<evidence type="ECO:0000256" key="4">
    <source>
        <dbReference type="ARBA" id="ARBA00023212"/>
    </source>
</evidence>
<accession>D8QTK6</accession>
<dbReference type="Pfam" id="PF14886">
    <property type="entry name" value="FAM183"/>
    <property type="match status" value="1"/>
</dbReference>
<keyword evidence="5" id="KW-0966">Cell projection</keyword>
<dbReference type="KEGG" id="smo:SELMODRAFT_403254"/>
<dbReference type="PANTHER" id="PTHR33865">
    <property type="entry name" value="PROTEIN FAM183B"/>
    <property type="match status" value="1"/>
</dbReference>
<keyword evidence="9" id="KW-1185">Reference proteome</keyword>
<evidence type="ECO:0000256" key="1">
    <source>
        <dbReference type="ARBA" id="ARBA00004138"/>
    </source>
</evidence>
<dbReference type="HOGENOM" id="CLU_1362437_0_0_1"/>
<dbReference type="AlphaFoldDB" id="D8QTK6"/>
<dbReference type="GO" id="GO:0005856">
    <property type="term" value="C:cytoskeleton"/>
    <property type="evidence" value="ECO:0007669"/>
    <property type="project" value="UniProtKB-SubCell"/>
</dbReference>
<comment type="subcellular location">
    <subcellularLocation>
        <location evidence="1">Cell projection</location>
        <location evidence="1">Cilium</location>
    </subcellularLocation>
    <subcellularLocation>
        <location evidence="2">Cytoplasm</location>
        <location evidence="2">Cytoskeleton</location>
    </subcellularLocation>
</comment>
<sequence>MGDIVERPKSSGLPHSKTRGKQKEHVFQRFPTNIDEVAQNAVWREFCKKLDSNEVNVGEFTINPLTTVPITEKPTRVVPSVRVSKDEFKDAKQLLEDLYPIKNLDLVPPEKYEVPLTYAQEYGWANMPLVKPKTAFEFPRQTCEITQFAAAYLEAMHTTPFSKKGFVPRYILKQQAALRAADAAATAATAAPAAVAPPQPG</sequence>
<keyword evidence="4" id="KW-0206">Cytoskeleton</keyword>
<feature type="region of interest" description="Disordered" evidence="7">
    <location>
        <begin position="1"/>
        <end position="23"/>
    </location>
</feature>
<dbReference type="InParanoid" id="D8QTK6"/>
<dbReference type="Gramene" id="EFJ36665">
    <property type="protein sequence ID" value="EFJ36665"/>
    <property type="gene ID" value="SELMODRAFT_403254"/>
</dbReference>
<dbReference type="eggNOG" id="ENOG502SC2E">
    <property type="taxonomic scope" value="Eukaryota"/>
</dbReference>
<comment type="similarity">
    <text evidence="6">Belongs to the CFAP144 family.</text>
</comment>
<reference evidence="8 9" key="1">
    <citation type="journal article" date="2011" name="Science">
        <title>The Selaginella genome identifies genetic changes associated with the evolution of vascular plants.</title>
        <authorList>
            <person name="Banks J.A."/>
            <person name="Nishiyama T."/>
            <person name="Hasebe M."/>
            <person name="Bowman J.L."/>
            <person name="Gribskov M."/>
            <person name="dePamphilis C."/>
            <person name="Albert V.A."/>
            <person name="Aono N."/>
            <person name="Aoyama T."/>
            <person name="Ambrose B.A."/>
            <person name="Ashton N.W."/>
            <person name="Axtell M.J."/>
            <person name="Barker E."/>
            <person name="Barker M.S."/>
            <person name="Bennetzen J.L."/>
            <person name="Bonawitz N.D."/>
            <person name="Chapple C."/>
            <person name="Cheng C."/>
            <person name="Correa L.G."/>
            <person name="Dacre M."/>
            <person name="DeBarry J."/>
            <person name="Dreyer I."/>
            <person name="Elias M."/>
            <person name="Engstrom E.M."/>
            <person name="Estelle M."/>
            <person name="Feng L."/>
            <person name="Finet C."/>
            <person name="Floyd S.K."/>
            <person name="Frommer W.B."/>
            <person name="Fujita T."/>
            <person name="Gramzow L."/>
            <person name="Gutensohn M."/>
            <person name="Harholt J."/>
            <person name="Hattori M."/>
            <person name="Heyl A."/>
            <person name="Hirai T."/>
            <person name="Hiwatashi Y."/>
            <person name="Ishikawa M."/>
            <person name="Iwata M."/>
            <person name="Karol K.G."/>
            <person name="Koehler B."/>
            <person name="Kolukisaoglu U."/>
            <person name="Kubo M."/>
            <person name="Kurata T."/>
            <person name="Lalonde S."/>
            <person name="Li K."/>
            <person name="Li Y."/>
            <person name="Litt A."/>
            <person name="Lyons E."/>
            <person name="Manning G."/>
            <person name="Maruyama T."/>
            <person name="Michael T.P."/>
            <person name="Mikami K."/>
            <person name="Miyazaki S."/>
            <person name="Morinaga S."/>
            <person name="Murata T."/>
            <person name="Mueller-Roeber B."/>
            <person name="Nelson D.R."/>
            <person name="Obara M."/>
            <person name="Oguri Y."/>
            <person name="Olmstead R.G."/>
            <person name="Onodera N."/>
            <person name="Petersen B.L."/>
            <person name="Pils B."/>
            <person name="Prigge M."/>
            <person name="Rensing S.A."/>
            <person name="Riano-Pachon D.M."/>
            <person name="Roberts A.W."/>
            <person name="Sato Y."/>
            <person name="Scheller H.V."/>
            <person name="Schulz B."/>
            <person name="Schulz C."/>
            <person name="Shakirov E.V."/>
            <person name="Shibagaki N."/>
            <person name="Shinohara N."/>
            <person name="Shippen D.E."/>
            <person name="Soerensen I."/>
            <person name="Sotooka R."/>
            <person name="Sugimoto N."/>
            <person name="Sugita M."/>
            <person name="Sumikawa N."/>
            <person name="Tanurdzic M."/>
            <person name="Theissen G."/>
            <person name="Ulvskov P."/>
            <person name="Wakazuki S."/>
            <person name="Weng J.K."/>
            <person name="Willats W.W."/>
            <person name="Wipf D."/>
            <person name="Wolf P.G."/>
            <person name="Yang L."/>
            <person name="Zimmer A.D."/>
            <person name="Zhu Q."/>
            <person name="Mitros T."/>
            <person name="Hellsten U."/>
            <person name="Loque D."/>
            <person name="Otillar R."/>
            <person name="Salamov A."/>
            <person name="Schmutz J."/>
            <person name="Shapiro H."/>
            <person name="Lindquist E."/>
            <person name="Lucas S."/>
            <person name="Rokhsar D."/>
            <person name="Grigoriev I.V."/>
        </authorList>
    </citation>
    <scope>NUCLEOTIDE SEQUENCE [LARGE SCALE GENOMIC DNA]</scope>
</reference>
<gene>
    <name evidence="8" type="ORF">SELMODRAFT_403254</name>
</gene>
<name>D8QTK6_SELML</name>
<organism evidence="9">
    <name type="scientific">Selaginella moellendorffii</name>
    <name type="common">Spikemoss</name>
    <dbReference type="NCBI Taxonomy" id="88036"/>
    <lineage>
        <taxon>Eukaryota</taxon>
        <taxon>Viridiplantae</taxon>
        <taxon>Streptophyta</taxon>
        <taxon>Embryophyta</taxon>
        <taxon>Tracheophyta</taxon>
        <taxon>Lycopodiopsida</taxon>
        <taxon>Selaginellales</taxon>
        <taxon>Selaginellaceae</taxon>
        <taxon>Selaginella</taxon>
    </lineage>
</organism>